<feature type="transmembrane region" description="Helical" evidence="4">
    <location>
        <begin position="53"/>
        <end position="73"/>
    </location>
</feature>
<evidence type="ECO:0000313" key="5">
    <source>
        <dbReference type="EMBL" id="RDW71975.1"/>
    </source>
</evidence>
<dbReference type="GO" id="GO:0016020">
    <property type="term" value="C:membrane"/>
    <property type="evidence" value="ECO:0007669"/>
    <property type="project" value="UniProtKB-SubCell"/>
</dbReference>
<feature type="region of interest" description="Disordered" evidence="3">
    <location>
        <begin position="1"/>
        <end position="22"/>
    </location>
</feature>
<dbReference type="OrthoDB" id="2213137at2759"/>
<evidence type="ECO:0000256" key="1">
    <source>
        <dbReference type="ARBA" id="ARBA00004141"/>
    </source>
</evidence>
<feature type="region of interest" description="Disordered" evidence="3">
    <location>
        <begin position="457"/>
        <end position="482"/>
    </location>
</feature>
<feature type="transmembrane region" description="Helical" evidence="4">
    <location>
        <begin position="157"/>
        <end position="178"/>
    </location>
</feature>
<evidence type="ECO:0000313" key="6">
    <source>
        <dbReference type="Proteomes" id="UP000256328"/>
    </source>
</evidence>
<feature type="transmembrane region" description="Helical" evidence="4">
    <location>
        <begin position="94"/>
        <end position="115"/>
    </location>
</feature>
<dbReference type="Pfam" id="PF07690">
    <property type="entry name" value="MFS_1"/>
    <property type="match status" value="1"/>
</dbReference>
<feature type="transmembrane region" description="Helical" evidence="4">
    <location>
        <begin position="184"/>
        <end position="203"/>
    </location>
</feature>
<feature type="transmembrane region" description="Helical" evidence="4">
    <location>
        <begin position="349"/>
        <end position="368"/>
    </location>
</feature>
<proteinExistence type="inferred from homology"/>
<dbReference type="GO" id="GO:0022857">
    <property type="term" value="F:transmembrane transporter activity"/>
    <property type="evidence" value="ECO:0007669"/>
    <property type="project" value="InterPro"/>
</dbReference>
<feature type="transmembrane region" description="Helical" evidence="4">
    <location>
        <begin position="215"/>
        <end position="235"/>
    </location>
</feature>
<dbReference type="InterPro" id="IPR011701">
    <property type="entry name" value="MFS"/>
</dbReference>
<dbReference type="AlphaFoldDB" id="A0A3D8RD66"/>
<dbReference type="Gene3D" id="1.20.1250.20">
    <property type="entry name" value="MFS general substrate transporter like domains"/>
    <property type="match status" value="2"/>
</dbReference>
<dbReference type="InterPro" id="IPR050327">
    <property type="entry name" value="Proton-linked_MCT"/>
</dbReference>
<dbReference type="Proteomes" id="UP000256328">
    <property type="component" value="Unassembled WGS sequence"/>
</dbReference>
<evidence type="ECO:0000256" key="4">
    <source>
        <dbReference type="SAM" id="Phobius"/>
    </source>
</evidence>
<evidence type="ECO:0000256" key="3">
    <source>
        <dbReference type="SAM" id="MobiDB-lite"/>
    </source>
</evidence>
<dbReference type="EMBL" id="PDLN01000011">
    <property type="protein sequence ID" value="RDW71975.1"/>
    <property type="molecule type" value="Genomic_DNA"/>
</dbReference>
<name>A0A3D8RD66_9HELO</name>
<feature type="transmembrane region" description="Helical" evidence="4">
    <location>
        <begin position="380"/>
        <end position="397"/>
    </location>
</feature>
<sequence>MTGHHLETEIGSADNSSKTSAACGHSSLGQACVAEDQVIQHRPKPIDVVPDGGYGWVCVAAVFLINAHTWGINSSYGIFLSHYLTQNIFPGATSLEYAFVGGLSISMACFFAPLATISTRQFGTRTTLLIGVVFEAGALLGASFATRIYQLFLSQGVCFGFGMSFLFVGSVGVVPQWFLKRRSFANSIATAGSGIGGLIYSLATNAMIQSIGLGWAFRVLAIVAFVVNGICAILIRDRNKAVGSVISAFDAKLLKRPEFLMLLLWAFFSLLGYVVLLFSMPNYARSIGLTAKQASIVGALLNLGQALGRPCVGFYSDAAGRINIAGLCTFATGLFCLVVWVFAKSYGVLIFFAILVGTVAGTMWTVVAPVGAEVIGLQRLPSALSVVWVILVLPATFSEPIGLQLRTADGNYLHAQLFAGFMYIAAAICMWFVRAWKIRELDKMTIETKDSVIKDDDAAAEKQRPSLSRRASRTTSFKSKAKSTRGLWALVRV</sequence>
<dbReference type="PANTHER" id="PTHR11360">
    <property type="entry name" value="MONOCARBOXYLATE TRANSPORTER"/>
    <property type="match status" value="1"/>
</dbReference>
<protein>
    <recommendedName>
        <fullName evidence="7">Major facilitator superfamily (MFS) profile domain-containing protein</fullName>
    </recommendedName>
</protein>
<dbReference type="PANTHER" id="PTHR11360:SF315">
    <property type="entry name" value="TRANSPORTER MCH2-RELATED"/>
    <property type="match status" value="1"/>
</dbReference>
<dbReference type="CDD" id="cd17352">
    <property type="entry name" value="MFS_MCT_SLC16"/>
    <property type="match status" value="1"/>
</dbReference>
<organism evidence="5 6">
    <name type="scientific">Coleophoma crateriformis</name>
    <dbReference type="NCBI Taxonomy" id="565419"/>
    <lineage>
        <taxon>Eukaryota</taxon>
        <taxon>Fungi</taxon>
        <taxon>Dikarya</taxon>
        <taxon>Ascomycota</taxon>
        <taxon>Pezizomycotina</taxon>
        <taxon>Leotiomycetes</taxon>
        <taxon>Helotiales</taxon>
        <taxon>Dermateaceae</taxon>
        <taxon>Coleophoma</taxon>
    </lineage>
</organism>
<dbReference type="InterPro" id="IPR036259">
    <property type="entry name" value="MFS_trans_sf"/>
</dbReference>
<evidence type="ECO:0008006" key="7">
    <source>
        <dbReference type="Google" id="ProtNLM"/>
    </source>
</evidence>
<feature type="transmembrane region" description="Helical" evidence="4">
    <location>
        <begin position="417"/>
        <end position="436"/>
    </location>
</feature>
<gene>
    <name evidence="5" type="ORF">BP5796_08009</name>
</gene>
<dbReference type="SUPFAM" id="SSF103473">
    <property type="entry name" value="MFS general substrate transporter"/>
    <property type="match status" value="1"/>
</dbReference>
<keyword evidence="4" id="KW-0812">Transmembrane</keyword>
<keyword evidence="4" id="KW-1133">Transmembrane helix</keyword>
<reference evidence="5 6" key="1">
    <citation type="journal article" date="2018" name="IMA Fungus">
        <title>IMA Genome-F 9: Draft genome sequence of Annulohypoxylon stygium, Aspergillus mulundensis, Berkeleyomyces basicola (syn. Thielaviopsis basicola), Ceratocystis smalleyi, two Cercospora beticola strains, Coleophoma cylindrospora, Fusarium fracticaudum, Phialophora cf. hyalina, and Morchella septimelata.</title>
        <authorList>
            <person name="Wingfield B.D."/>
            <person name="Bills G.F."/>
            <person name="Dong Y."/>
            <person name="Huang W."/>
            <person name="Nel W.J."/>
            <person name="Swalarsk-Parry B.S."/>
            <person name="Vaghefi N."/>
            <person name="Wilken P.M."/>
            <person name="An Z."/>
            <person name="de Beer Z.W."/>
            <person name="De Vos L."/>
            <person name="Chen L."/>
            <person name="Duong T.A."/>
            <person name="Gao Y."/>
            <person name="Hammerbacher A."/>
            <person name="Kikkert J.R."/>
            <person name="Li Y."/>
            <person name="Li H."/>
            <person name="Li K."/>
            <person name="Li Q."/>
            <person name="Liu X."/>
            <person name="Ma X."/>
            <person name="Naidoo K."/>
            <person name="Pethybridge S.J."/>
            <person name="Sun J."/>
            <person name="Steenkamp E.T."/>
            <person name="van der Nest M.A."/>
            <person name="van Wyk S."/>
            <person name="Wingfield M.J."/>
            <person name="Xiong C."/>
            <person name="Yue Q."/>
            <person name="Zhang X."/>
        </authorList>
    </citation>
    <scope>NUCLEOTIDE SEQUENCE [LARGE SCALE GENOMIC DNA]</scope>
    <source>
        <strain evidence="5 6">BP5796</strain>
    </source>
</reference>
<comment type="subcellular location">
    <subcellularLocation>
        <location evidence="1">Membrane</location>
        <topology evidence="1">Multi-pass membrane protein</topology>
    </subcellularLocation>
</comment>
<feature type="transmembrane region" description="Helical" evidence="4">
    <location>
        <begin position="259"/>
        <end position="278"/>
    </location>
</feature>
<keyword evidence="6" id="KW-1185">Reference proteome</keyword>
<comment type="similarity">
    <text evidence="2">Belongs to the major facilitator superfamily. Monocarboxylate porter (TC 2.A.1.13) family.</text>
</comment>
<accession>A0A3D8RD66</accession>
<feature type="transmembrane region" description="Helical" evidence="4">
    <location>
        <begin position="324"/>
        <end position="343"/>
    </location>
</feature>
<feature type="transmembrane region" description="Helical" evidence="4">
    <location>
        <begin position="127"/>
        <end position="145"/>
    </location>
</feature>
<evidence type="ECO:0000256" key="2">
    <source>
        <dbReference type="ARBA" id="ARBA00006727"/>
    </source>
</evidence>
<comment type="caution">
    <text evidence="5">The sequence shown here is derived from an EMBL/GenBank/DDBJ whole genome shotgun (WGS) entry which is preliminary data.</text>
</comment>
<keyword evidence="4" id="KW-0472">Membrane</keyword>